<protein>
    <recommendedName>
        <fullName evidence="3">Carotenoid biosynthesis protein</fullName>
    </recommendedName>
</protein>
<feature type="transmembrane region" description="Helical" evidence="1">
    <location>
        <begin position="109"/>
        <end position="136"/>
    </location>
</feature>
<reference evidence="2" key="2">
    <citation type="journal article" date="2014" name="ISME J.">
        <title>Microbial stratification in low pH oxic and suboxic macroscopic growths along an acid mine drainage.</title>
        <authorList>
            <person name="Mendez-Garcia C."/>
            <person name="Mesa V."/>
            <person name="Sprenger R.R."/>
            <person name="Richter M."/>
            <person name="Diez M.S."/>
            <person name="Solano J."/>
            <person name="Bargiela R."/>
            <person name="Golyshina O.V."/>
            <person name="Manteca A."/>
            <person name="Ramos J.L."/>
            <person name="Gallego J.R."/>
            <person name="Llorente I."/>
            <person name="Martins Dos Santos V.A."/>
            <person name="Jensen O.N."/>
            <person name="Pelaez A.I."/>
            <person name="Sanchez J."/>
            <person name="Ferrer M."/>
        </authorList>
    </citation>
    <scope>NUCLEOTIDE SEQUENCE</scope>
</reference>
<feature type="transmembrane region" description="Helical" evidence="1">
    <location>
        <begin position="74"/>
        <end position="97"/>
    </location>
</feature>
<reference evidence="2" key="1">
    <citation type="submission" date="2013-08" db="EMBL/GenBank/DDBJ databases">
        <authorList>
            <person name="Mendez C."/>
            <person name="Richter M."/>
            <person name="Ferrer M."/>
            <person name="Sanchez J."/>
        </authorList>
    </citation>
    <scope>NUCLEOTIDE SEQUENCE</scope>
</reference>
<feature type="transmembrane region" description="Helical" evidence="1">
    <location>
        <begin position="36"/>
        <end position="54"/>
    </location>
</feature>
<proteinExistence type="predicted"/>
<sequence length="212" mass="23286">MGQALLPLAERWYAFGPWALVGALVWRQFGWRRALLLLLFGWAIAFAAEWASSAGPGIPFGVYHYRRAGLTHDWTLFGVPIFDSVSFTWLAFCTYTVTGALGARGWRRILLGAVAMVALDLVVDPVALRGAHWWLGSIYSYPAHLGIWYGVSPLNYLGWLVVGALLQSWIHLLLGDFPARLRWPLLLSSVLLLGVVVQSSVLAVLLGVGPSA</sequence>
<dbReference type="EMBL" id="AUZY01005189">
    <property type="protein sequence ID" value="EQD59814.1"/>
    <property type="molecule type" value="Genomic_DNA"/>
</dbReference>
<feature type="transmembrane region" description="Helical" evidence="1">
    <location>
        <begin position="156"/>
        <end position="174"/>
    </location>
</feature>
<evidence type="ECO:0000256" key="1">
    <source>
        <dbReference type="SAM" id="Phobius"/>
    </source>
</evidence>
<keyword evidence="1" id="KW-0472">Membrane</keyword>
<dbReference type="AlphaFoldDB" id="T1C3E0"/>
<keyword evidence="1" id="KW-1133">Transmembrane helix</keyword>
<feature type="transmembrane region" description="Helical" evidence="1">
    <location>
        <begin position="12"/>
        <end position="29"/>
    </location>
</feature>
<feature type="non-terminal residue" evidence="2">
    <location>
        <position position="212"/>
    </location>
</feature>
<dbReference type="PANTHER" id="PTHR39419">
    <property type="entry name" value="SLL0814 PROTEIN"/>
    <property type="match status" value="1"/>
</dbReference>
<dbReference type="Pfam" id="PF04240">
    <property type="entry name" value="Caroten_synth"/>
    <property type="match status" value="1"/>
</dbReference>
<name>T1C3E0_9ZZZZ</name>
<accession>T1C3E0</accession>
<comment type="caution">
    <text evidence="2">The sequence shown here is derived from an EMBL/GenBank/DDBJ whole genome shotgun (WGS) entry which is preliminary data.</text>
</comment>
<dbReference type="PANTHER" id="PTHR39419:SF1">
    <property type="entry name" value="SLL0814 PROTEIN"/>
    <property type="match status" value="1"/>
</dbReference>
<dbReference type="InterPro" id="IPR007354">
    <property type="entry name" value="CruF-like"/>
</dbReference>
<organism evidence="2">
    <name type="scientific">mine drainage metagenome</name>
    <dbReference type="NCBI Taxonomy" id="410659"/>
    <lineage>
        <taxon>unclassified sequences</taxon>
        <taxon>metagenomes</taxon>
        <taxon>ecological metagenomes</taxon>
    </lineage>
</organism>
<feature type="transmembrane region" description="Helical" evidence="1">
    <location>
        <begin position="186"/>
        <end position="208"/>
    </location>
</feature>
<evidence type="ECO:0000313" key="2">
    <source>
        <dbReference type="EMBL" id="EQD59814.1"/>
    </source>
</evidence>
<gene>
    <name evidence="2" type="ORF">B1B_08035</name>
</gene>
<evidence type="ECO:0008006" key="3">
    <source>
        <dbReference type="Google" id="ProtNLM"/>
    </source>
</evidence>
<keyword evidence="1" id="KW-0812">Transmembrane</keyword>